<proteinExistence type="predicted"/>
<accession>A0A5K4F9Q5</accession>
<dbReference type="Proteomes" id="UP000008854">
    <property type="component" value="Unassembled WGS sequence"/>
</dbReference>
<evidence type="ECO:0000313" key="3">
    <source>
        <dbReference type="WBParaSite" id="Smp_337000.1"/>
    </source>
</evidence>
<feature type="chain" id="PRO_5024415559" evidence="1">
    <location>
        <begin position="35"/>
        <end position="97"/>
    </location>
</feature>
<protein>
    <submittedName>
        <fullName evidence="3">Venom protein</fullName>
    </submittedName>
</protein>
<keyword evidence="1" id="KW-0732">Signal</keyword>
<feature type="signal peptide" evidence="1">
    <location>
        <begin position="1"/>
        <end position="34"/>
    </location>
</feature>
<evidence type="ECO:0000256" key="1">
    <source>
        <dbReference type="SAM" id="SignalP"/>
    </source>
</evidence>
<keyword evidence="2" id="KW-1185">Reference proteome</keyword>
<reference evidence="3" key="2">
    <citation type="submission" date="2019-11" db="UniProtKB">
        <authorList>
            <consortium name="WormBaseParasite"/>
        </authorList>
    </citation>
    <scope>IDENTIFICATION</scope>
    <source>
        <strain evidence="3">Puerto Rican</strain>
    </source>
</reference>
<dbReference type="WBParaSite" id="Smp_337000.1">
    <property type="protein sequence ID" value="Smp_337000.1"/>
    <property type="gene ID" value="Smp_337000"/>
</dbReference>
<sequence length="97" mass="10870">MRNIHCQYNNMKLFGTSCLVIVCLIQILFPVCKSIQCDGKGCCDIDVTKSNLTKTLCCDKDGCDGYNGNPKLSFQNYLQKGRMINRLKDALQKLGGR</sequence>
<reference evidence="2" key="1">
    <citation type="journal article" date="2012" name="PLoS Negl. Trop. Dis.">
        <title>A systematically improved high quality genome and transcriptome of the human blood fluke Schistosoma mansoni.</title>
        <authorList>
            <person name="Protasio A.V."/>
            <person name="Tsai I.J."/>
            <person name="Babbage A."/>
            <person name="Nichol S."/>
            <person name="Hunt M."/>
            <person name="Aslett M.A."/>
            <person name="De Silva N."/>
            <person name="Velarde G.S."/>
            <person name="Anderson T.J."/>
            <person name="Clark R.C."/>
            <person name="Davidson C."/>
            <person name="Dillon G.P."/>
            <person name="Holroyd N.E."/>
            <person name="LoVerde P.T."/>
            <person name="Lloyd C."/>
            <person name="McQuillan J."/>
            <person name="Oliveira G."/>
            <person name="Otto T.D."/>
            <person name="Parker-Manuel S.J."/>
            <person name="Quail M.A."/>
            <person name="Wilson R.A."/>
            <person name="Zerlotini A."/>
            <person name="Dunne D.W."/>
            <person name="Berriman M."/>
        </authorList>
    </citation>
    <scope>NUCLEOTIDE SEQUENCE [LARGE SCALE GENOMIC DNA]</scope>
    <source>
        <strain evidence="2">Puerto Rican</strain>
    </source>
</reference>
<dbReference type="AlphaFoldDB" id="A0A5K4F9Q5"/>
<dbReference type="InParanoid" id="A0A5K4F9Q5"/>
<organism evidence="2 3">
    <name type="scientific">Schistosoma mansoni</name>
    <name type="common">Blood fluke</name>
    <dbReference type="NCBI Taxonomy" id="6183"/>
    <lineage>
        <taxon>Eukaryota</taxon>
        <taxon>Metazoa</taxon>
        <taxon>Spiralia</taxon>
        <taxon>Lophotrochozoa</taxon>
        <taxon>Platyhelminthes</taxon>
        <taxon>Trematoda</taxon>
        <taxon>Digenea</taxon>
        <taxon>Strigeidida</taxon>
        <taxon>Schistosomatoidea</taxon>
        <taxon>Schistosomatidae</taxon>
        <taxon>Schistosoma</taxon>
    </lineage>
</organism>
<evidence type="ECO:0000313" key="2">
    <source>
        <dbReference type="Proteomes" id="UP000008854"/>
    </source>
</evidence>
<name>A0A5K4F9Q5_SCHMA</name>